<dbReference type="AlphaFoldDB" id="A0A075A157"/>
<evidence type="ECO:0000256" key="3">
    <source>
        <dbReference type="SAM" id="MobiDB-lite"/>
    </source>
</evidence>
<dbReference type="InterPro" id="IPR051150">
    <property type="entry name" value="SWT21/TCAB1_mRNA_Telomere"/>
</dbReference>
<dbReference type="Pfam" id="PF00400">
    <property type="entry name" value="WD40"/>
    <property type="match status" value="1"/>
</dbReference>
<dbReference type="STRING" id="6198.A0A075A157"/>
<dbReference type="Proteomes" id="UP000054324">
    <property type="component" value="Unassembled WGS sequence"/>
</dbReference>
<dbReference type="GeneID" id="20316103"/>
<dbReference type="InterPro" id="IPR036322">
    <property type="entry name" value="WD40_repeat_dom_sf"/>
</dbReference>
<evidence type="ECO:0000313" key="4">
    <source>
        <dbReference type="EMBL" id="KER31987.1"/>
    </source>
</evidence>
<reference evidence="4 5" key="1">
    <citation type="submission" date="2013-11" db="EMBL/GenBank/DDBJ databases">
        <title>Opisthorchis viverrini - life in the bile duct.</title>
        <authorList>
            <person name="Young N.D."/>
            <person name="Nagarajan N."/>
            <person name="Lin S.J."/>
            <person name="Korhonen P.K."/>
            <person name="Jex A.R."/>
            <person name="Hall R.S."/>
            <person name="Safavi-Hemami H."/>
            <person name="Kaewkong W."/>
            <person name="Bertrand D."/>
            <person name="Gao S."/>
            <person name="Seet Q."/>
            <person name="Wongkham S."/>
            <person name="Teh B.T."/>
            <person name="Wongkham C."/>
            <person name="Intapan P.M."/>
            <person name="Maleewong W."/>
            <person name="Yang X."/>
            <person name="Hu M."/>
            <person name="Wang Z."/>
            <person name="Hofmann A."/>
            <person name="Sternberg P.W."/>
            <person name="Tan P."/>
            <person name="Wang J."/>
            <person name="Gasser R.B."/>
        </authorList>
    </citation>
    <scope>NUCLEOTIDE SEQUENCE [LARGE SCALE GENOMIC DNA]</scope>
</reference>
<dbReference type="InterPro" id="IPR015943">
    <property type="entry name" value="WD40/YVTN_repeat-like_dom_sf"/>
</dbReference>
<dbReference type="SUPFAM" id="SSF50978">
    <property type="entry name" value="WD40 repeat-like"/>
    <property type="match status" value="1"/>
</dbReference>
<organism evidence="4 5">
    <name type="scientific">Opisthorchis viverrini</name>
    <name type="common">Southeast Asian liver fluke</name>
    <dbReference type="NCBI Taxonomy" id="6198"/>
    <lineage>
        <taxon>Eukaryota</taxon>
        <taxon>Metazoa</taxon>
        <taxon>Spiralia</taxon>
        <taxon>Lophotrochozoa</taxon>
        <taxon>Platyhelminthes</taxon>
        <taxon>Trematoda</taxon>
        <taxon>Digenea</taxon>
        <taxon>Opisthorchiida</taxon>
        <taxon>Opisthorchiata</taxon>
        <taxon>Opisthorchiidae</taxon>
        <taxon>Opisthorchis</taxon>
    </lineage>
</organism>
<dbReference type="Gene3D" id="2.130.10.10">
    <property type="entry name" value="YVTN repeat-like/Quinoprotein amine dehydrogenase"/>
    <property type="match status" value="2"/>
</dbReference>
<dbReference type="PANTHER" id="PTHR13211:SF0">
    <property type="entry name" value="TELOMERASE CAJAL BODY PROTEIN 1"/>
    <property type="match status" value="1"/>
</dbReference>
<protein>
    <recommendedName>
        <fullName evidence="2">WD repeat-containing protein 79</fullName>
    </recommendedName>
</protein>
<dbReference type="OrthoDB" id="239865at2759"/>
<dbReference type="SMART" id="SM00320">
    <property type="entry name" value="WD40"/>
    <property type="match status" value="4"/>
</dbReference>
<dbReference type="PANTHER" id="PTHR13211">
    <property type="entry name" value="TELOMERASE CAJAL BODY PROTEIN 1"/>
    <property type="match status" value="1"/>
</dbReference>
<dbReference type="EMBL" id="KL596639">
    <property type="protein sequence ID" value="KER31987.1"/>
    <property type="molecule type" value="Genomic_DNA"/>
</dbReference>
<evidence type="ECO:0000256" key="2">
    <source>
        <dbReference type="ARBA" id="ARBA00041558"/>
    </source>
</evidence>
<dbReference type="InterPro" id="IPR001680">
    <property type="entry name" value="WD40_rpt"/>
</dbReference>
<feature type="region of interest" description="Disordered" evidence="3">
    <location>
        <begin position="521"/>
        <end position="576"/>
    </location>
</feature>
<feature type="compositionally biased region" description="Polar residues" evidence="3">
    <location>
        <begin position="562"/>
        <end position="572"/>
    </location>
</feature>
<feature type="compositionally biased region" description="Polar residues" evidence="3">
    <location>
        <begin position="524"/>
        <end position="534"/>
    </location>
</feature>
<feature type="compositionally biased region" description="Low complexity" evidence="3">
    <location>
        <begin position="11"/>
        <end position="24"/>
    </location>
</feature>
<dbReference type="RefSeq" id="XP_009164305.1">
    <property type="nucleotide sequence ID" value="XM_009166041.1"/>
</dbReference>
<feature type="region of interest" description="Disordered" evidence="3">
    <location>
        <begin position="1"/>
        <end position="41"/>
    </location>
</feature>
<dbReference type="KEGG" id="ovi:T265_01915"/>
<sequence length="709" mass="78294">MVNSPVYPTDSLSSPNSQGLSSASVTEHCSPGTSSQNAVDSPIQDEYGQTTVPCDISASTLIDPVAATSQPTNEEDVLRDSVKYITPLEAFISISEQNIQKVAEISPEHVLCNSSFAASESAADDSLSLHPDSILNPLSTADEVEEEMYEEIYENVPPPPDWLRQAPRIIAFAEKEYHVPRTKVPLDNYLRGCQWSPDGSCILTNSRDNILRIFNLPNVLLAQETPSVDAELEEMSAVLTMRESDLVYDYTWYPGMSSADPSTCCLASTARRNPIRLWDAFTGTVRAMYRPINHMGDAISAYSVAFSADGQRLYAGFNRFMHVFDVSRPGRDSVRRPKLGQKSLQGGIISCIAVPRTPERQLYATGSYNGTVTMFAEPGHLIGRVSGSRTGVTQVLLGNRFAKESGAPWYLAAGCRMDSRIFLWDARRLSNPLLVLHRRVENHQRFQFDLDPTGQYLFTGSQTGVVCVYDLVECLKHSETDEFHKPSLVWRAHSDCAHGLSIHPFLPVVATTAGQRRIRPPWYTASTNKNQRAAGTSSGSDSSSDTDVEEANLTDDEASLLGNETGSTTPSESLPLYGRLTRLPSENRLSLWSFPLREMLLETGVMSQLPTGKMHTQSFGKSHLERNHRPPGSPLGHSGMVYTCRILAREAQGVRTLLYDMLETALLVHSFFERLQMTVDHMAQVVHHGLWVHSSPAGDHGVKDELGSL</sequence>
<proteinExistence type="inferred from homology"/>
<feature type="compositionally biased region" description="Polar residues" evidence="3">
    <location>
        <begin position="25"/>
        <end position="39"/>
    </location>
</feature>
<dbReference type="CTD" id="20316103"/>
<evidence type="ECO:0000256" key="1">
    <source>
        <dbReference type="ARBA" id="ARBA00038279"/>
    </source>
</evidence>
<evidence type="ECO:0000313" key="5">
    <source>
        <dbReference type="Proteomes" id="UP000054324"/>
    </source>
</evidence>
<comment type="similarity">
    <text evidence="1">Belongs to the TCAB1 family.</text>
</comment>
<feature type="compositionally biased region" description="Acidic residues" evidence="3">
    <location>
        <begin position="544"/>
        <end position="558"/>
    </location>
</feature>
<gene>
    <name evidence="4" type="ORF">T265_01915</name>
</gene>
<accession>A0A075A157</accession>
<name>A0A075A157_OPIVI</name>
<keyword evidence="5" id="KW-1185">Reference proteome</keyword>